<dbReference type="EMBL" id="GGEC01093055">
    <property type="protein sequence ID" value="MBX73539.1"/>
    <property type="molecule type" value="Transcribed_RNA"/>
</dbReference>
<organism evidence="1">
    <name type="scientific">Rhizophora mucronata</name>
    <name type="common">Asiatic mangrove</name>
    <dbReference type="NCBI Taxonomy" id="61149"/>
    <lineage>
        <taxon>Eukaryota</taxon>
        <taxon>Viridiplantae</taxon>
        <taxon>Streptophyta</taxon>
        <taxon>Embryophyta</taxon>
        <taxon>Tracheophyta</taxon>
        <taxon>Spermatophyta</taxon>
        <taxon>Magnoliopsida</taxon>
        <taxon>eudicotyledons</taxon>
        <taxon>Gunneridae</taxon>
        <taxon>Pentapetalae</taxon>
        <taxon>rosids</taxon>
        <taxon>fabids</taxon>
        <taxon>Malpighiales</taxon>
        <taxon>Rhizophoraceae</taxon>
        <taxon>Rhizophora</taxon>
    </lineage>
</organism>
<sequence>MVSKMTDSLIYLRISKAQLSPPCLSPCINLAAEVKECKEICFAIFMPIYISGLVLPLFRQPPVLPLNLETKISFATSFFTS</sequence>
<dbReference type="AlphaFoldDB" id="A0A2P2R2N9"/>
<evidence type="ECO:0000313" key="1">
    <source>
        <dbReference type="EMBL" id="MBX73539.1"/>
    </source>
</evidence>
<protein>
    <submittedName>
        <fullName evidence="1">Uncharacterized protein</fullName>
    </submittedName>
</protein>
<accession>A0A2P2R2N9</accession>
<name>A0A2P2R2N9_RHIMU</name>
<proteinExistence type="predicted"/>
<reference evidence="1" key="1">
    <citation type="submission" date="2018-02" db="EMBL/GenBank/DDBJ databases">
        <title>Rhizophora mucronata_Transcriptome.</title>
        <authorList>
            <person name="Meera S.P."/>
            <person name="Sreeshan A."/>
            <person name="Augustine A."/>
        </authorList>
    </citation>
    <scope>NUCLEOTIDE SEQUENCE</scope>
    <source>
        <tissue evidence="1">Leaf</tissue>
    </source>
</reference>